<dbReference type="PRINTS" id="PR00411">
    <property type="entry name" value="PNDRDTASEI"/>
</dbReference>
<keyword evidence="3 8" id="KW-0274">FAD</keyword>
<evidence type="ECO:0000256" key="9">
    <source>
        <dbReference type="PIRSR" id="PIRSR000350-4"/>
    </source>
</evidence>
<evidence type="ECO:0000256" key="10">
    <source>
        <dbReference type="RuleBase" id="RU003691"/>
    </source>
</evidence>
<dbReference type="GO" id="GO:0003955">
    <property type="term" value="F:NAD(P)H dehydrogenase (quinone) activity"/>
    <property type="evidence" value="ECO:0007669"/>
    <property type="project" value="TreeGrafter"/>
</dbReference>
<keyword evidence="7 10" id="KW-0676">Redox-active center</keyword>
<keyword evidence="8" id="KW-0547">Nucleotide-binding</keyword>
<evidence type="ECO:0000256" key="5">
    <source>
        <dbReference type="ARBA" id="ARBA00023002"/>
    </source>
</evidence>
<feature type="domain" description="FAD/NAD(P)-binding" evidence="12">
    <location>
        <begin position="35"/>
        <end position="351"/>
    </location>
</feature>
<accession>A0AAT9FQT5</accession>
<evidence type="ECO:0000259" key="12">
    <source>
        <dbReference type="Pfam" id="PF07992"/>
    </source>
</evidence>
<feature type="binding site" evidence="8">
    <location>
        <begin position="207"/>
        <end position="214"/>
    </location>
    <ligand>
        <name>NAD(+)</name>
        <dbReference type="ChEBI" id="CHEBI:57540"/>
    </ligand>
</feature>
<dbReference type="FunFam" id="3.30.390.30:FF:000001">
    <property type="entry name" value="Dihydrolipoyl dehydrogenase"/>
    <property type="match status" value="1"/>
</dbReference>
<evidence type="ECO:0000256" key="2">
    <source>
        <dbReference type="ARBA" id="ARBA00022630"/>
    </source>
</evidence>
<keyword evidence="6" id="KW-1015">Disulfide bond</keyword>
<feature type="domain" description="Pyridine nucleotide-disulphide oxidoreductase dimerisation" evidence="11">
    <location>
        <begin position="373"/>
        <end position="481"/>
    </location>
</feature>
<gene>
    <name evidence="13" type="primary">merA</name>
    <name evidence="13" type="ORF">NT6N_34010</name>
</gene>
<dbReference type="Pfam" id="PF02852">
    <property type="entry name" value="Pyr_redox_dim"/>
    <property type="match status" value="1"/>
</dbReference>
<evidence type="ECO:0000256" key="3">
    <source>
        <dbReference type="ARBA" id="ARBA00022827"/>
    </source>
</evidence>
<evidence type="ECO:0000256" key="4">
    <source>
        <dbReference type="ARBA" id="ARBA00022857"/>
    </source>
</evidence>
<reference evidence="13" key="1">
    <citation type="submission" date="2024-07" db="EMBL/GenBank/DDBJ databases">
        <title>Complete genome sequence of Verrucomicrobiaceae bacterium NT6N.</title>
        <authorList>
            <person name="Huang C."/>
            <person name="Takami H."/>
            <person name="Hamasaki K."/>
        </authorList>
    </citation>
    <scope>NUCLEOTIDE SEQUENCE</scope>
    <source>
        <strain evidence="13">NT6N</strain>
    </source>
</reference>
<keyword evidence="8" id="KW-0520">NAD</keyword>
<dbReference type="EMBL" id="AP026866">
    <property type="protein sequence ID" value="BDS08361.1"/>
    <property type="molecule type" value="Genomic_DNA"/>
</dbReference>
<dbReference type="InterPro" id="IPR001100">
    <property type="entry name" value="Pyr_nuc-diS_OxRdtase"/>
</dbReference>
<dbReference type="Pfam" id="PF07992">
    <property type="entry name" value="Pyr_redox_2"/>
    <property type="match status" value="1"/>
</dbReference>
<evidence type="ECO:0000256" key="1">
    <source>
        <dbReference type="ARBA" id="ARBA00007532"/>
    </source>
</evidence>
<dbReference type="GO" id="GO:0050660">
    <property type="term" value="F:flavin adenine dinucleotide binding"/>
    <property type="evidence" value="ECO:0007669"/>
    <property type="project" value="TreeGrafter"/>
</dbReference>
<dbReference type="NCBIfam" id="NF004991">
    <property type="entry name" value="PRK06370.1-3"/>
    <property type="match status" value="1"/>
</dbReference>
<feature type="binding site" evidence="8">
    <location>
        <position position="298"/>
    </location>
    <ligand>
        <name>NAD(+)</name>
        <dbReference type="ChEBI" id="CHEBI:57540"/>
    </ligand>
</feature>
<keyword evidence="2 10" id="KW-0285">Flavoprotein</keyword>
<dbReference type="PANTHER" id="PTHR43014:SF2">
    <property type="entry name" value="MERCURIC REDUCTASE"/>
    <property type="match status" value="1"/>
</dbReference>
<comment type="similarity">
    <text evidence="1 10">Belongs to the class-I pyridine nucleotide-disulfide oxidoreductase family.</text>
</comment>
<feature type="binding site" evidence="8">
    <location>
        <position position="338"/>
    </location>
    <ligand>
        <name>FAD</name>
        <dbReference type="ChEBI" id="CHEBI:57692"/>
    </ligand>
</feature>
<organism evidence="13">
    <name type="scientific">Oceaniferula spumae</name>
    <dbReference type="NCBI Taxonomy" id="2979115"/>
    <lineage>
        <taxon>Bacteria</taxon>
        <taxon>Pseudomonadati</taxon>
        <taxon>Verrucomicrobiota</taxon>
        <taxon>Verrucomicrobiia</taxon>
        <taxon>Verrucomicrobiales</taxon>
        <taxon>Verrucomicrobiaceae</taxon>
        <taxon>Oceaniferula</taxon>
    </lineage>
</organism>
<evidence type="ECO:0000256" key="6">
    <source>
        <dbReference type="ARBA" id="ARBA00023157"/>
    </source>
</evidence>
<dbReference type="KEGG" id="osu:NT6N_34010"/>
<dbReference type="AlphaFoldDB" id="A0AAT9FQT5"/>
<feature type="binding site" evidence="8">
    <location>
        <position position="81"/>
    </location>
    <ligand>
        <name>FAD</name>
        <dbReference type="ChEBI" id="CHEBI:57692"/>
    </ligand>
</feature>
<feature type="disulfide bond" description="Redox-active" evidence="9">
    <location>
        <begin position="72"/>
        <end position="77"/>
    </location>
</feature>
<dbReference type="SUPFAM" id="SSF55424">
    <property type="entry name" value="FAD/NAD-linked reductases, dimerisation (C-terminal) domain"/>
    <property type="match status" value="1"/>
</dbReference>
<dbReference type="PRINTS" id="PR00368">
    <property type="entry name" value="FADPNR"/>
</dbReference>
<sequence>MSDNTLFEPDNEHNRKLKSFVAPDDWTNPEPAEMYNLVVIGAGPCGLIASAGASGLGAKVALIERHAMGGDCLNVGCVPSKGVIRAARAAAQASRSAEFGVLSSEPEIDFTKAMNRMRELRAGISHVDGVERYQKELGVDVFLGEASFSSENTIKVDGKTLHFKKALIATGARAARIPVPGLWESGAHTNETIFSITELPKRLAVIGGGPIGAELSQAFARFGSEVYVFDNSDQILNREDQDAAEIVQKALVNDGVQLRCGTEIKKVTTEGDEKIIHYDDDSGQMQELRIDSILVAVGRAPNIEGLNLEKAGITYHKRGIEVDDNLRTANKNIFAAGDVAMKFQFTHTADAAARMVIQNALFHGRKKLSDLVIPWCTYTEPEIAHVGMYQADAKDQGIETDTYVQELDDVDRAILDGETEGFVKVLTKKGSSEILGATIVAAHAGDMISELTLAITHGIGLDKIASTIHPYPTQAEAIKKVADSYSRTKLTPFISKLFKKWLAWSRG</sequence>
<dbReference type="SUPFAM" id="SSF51905">
    <property type="entry name" value="FAD/NAD(P)-binding domain"/>
    <property type="match status" value="1"/>
</dbReference>
<comment type="cofactor">
    <cofactor evidence="8">
        <name>FAD</name>
        <dbReference type="ChEBI" id="CHEBI:57692"/>
    </cofactor>
    <text evidence="8">Binds 1 FAD per subunit.</text>
</comment>
<dbReference type="InterPro" id="IPR036188">
    <property type="entry name" value="FAD/NAD-bd_sf"/>
</dbReference>
<evidence type="ECO:0000256" key="7">
    <source>
        <dbReference type="ARBA" id="ARBA00023284"/>
    </source>
</evidence>
<dbReference type="InterPro" id="IPR016156">
    <property type="entry name" value="FAD/NAD-linked_Rdtase_dimer_sf"/>
</dbReference>
<dbReference type="PROSITE" id="PS00076">
    <property type="entry name" value="PYRIDINE_REDOX_1"/>
    <property type="match status" value="1"/>
</dbReference>
<dbReference type="PIRSF" id="PIRSF000350">
    <property type="entry name" value="Mercury_reductase_MerA"/>
    <property type="match status" value="1"/>
</dbReference>
<evidence type="ECO:0000313" key="13">
    <source>
        <dbReference type="EMBL" id="BDS08361.1"/>
    </source>
</evidence>
<dbReference type="PANTHER" id="PTHR43014">
    <property type="entry name" value="MERCURIC REDUCTASE"/>
    <property type="match status" value="1"/>
</dbReference>
<dbReference type="InterPro" id="IPR023753">
    <property type="entry name" value="FAD/NAD-binding_dom"/>
</dbReference>
<evidence type="ECO:0000256" key="8">
    <source>
        <dbReference type="PIRSR" id="PIRSR000350-3"/>
    </source>
</evidence>
<proteinExistence type="inferred from homology"/>
<name>A0AAT9FQT5_9BACT</name>
<dbReference type="InterPro" id="IPR004099">
    <property type="entry name" value="Pyr_nucl-diS_OxRdtase_dimer"/>
</dbReference>
<evidence type="ECO:0000259" key="11">
    <source>
        <dbReference type="Pfam" id="PF02852"/>
    </source>
</evidence>
<dbReference type="InterPro" id="IPR012999">
    <property type="entry name" value="Pyr_OxRdtase_I_AS"/>
</dbReference>
<dbReference type="Gene3D" id="3.50.50.60">
    <property type="entry name" value="FAD/NAD(P)-binding domain"/>
    <property type="match status" value="2"/>
</dbReference>
<dbReference type="GO" id="GO:0016668">
    <property type="term" value="F:oxidoreductase activity, acting on a sulfur group of donors, NAD(P) as acceptor"/>
    <property type="evidence" value="ECO:0007669"/>
    <property type="project" value="InterPro"/>
</dbReference>
<keyword evidence="4" id="KW-0521">NADP</keyword>
<dbReference type="Gene3D" id="3.30.390.30">
    <property type="match status" value="1"/>
</dbReference>
<keyword evidence="5 10" id="KW-0560">Oxidoreductase</keyword>
<protein>
    <submittedName>
        <fullName evidence="13">Mercuric reductase</fullName>
    </submittedName>
</protein>